<feature type="chain" id="PRO_5034008948" evidence="1">
    <location>
        <begin position="30"/>
        <end position="257"/>
    </location>
</feature>
<dbReference type="GO" id="GO:0009277">
    <property type="term" value="C:fungal-type cell wall"/>
    <property type="evidence" value="ECO:0007669"/>
    <property type="project" value="TreeGrafter"/>
</dbReference>
<evidence type="ECO:0000256" key="1">
    <source>
        <dbReference type="SAM" id="SignalP"/>
    </source>
</evidence>
<dbReference type="Gene3D" id="3.20.20.80">
    <property type="entry name" value="Glycosidases"/>
    <property type="match status" value="1"/>
</dbReference>
<dbReference type="PANTHER" id="PTHR34154">
    <property type="entry name" value="ALKALI-SENSITIVE LINKAGE PROTEIN 1"/>
    <property type="match status" value="1"/>
</dbReference>
<dbReference type="OrthoDB" id="43654at2759"/>
<accession>A0A8H6TMF9</accession>
<dbReference type="GO" id="GO:0071966">
    <property type="term" value="P:fungal-type cell wall polysaccharide metabolic process"/>
    <property type="evidence" value="ECO:0007669"/>
    <property type="project" value="TreeGrafter"/>
</dbReference>
<organism evidence="3 4">
    <name type="scientific">Mycena chlorophos</name>
    <name type="common">Agaric fungus</name>
    <name type="synonym">Agaricus chlorophos</name>
    <dbReference type="NCBI Taxonomy" id="658473"/>
    <lineage>
        <taxon>Eukaryota</taxon>
        <taxon>Fungi</taxon>
        <taxon>Dikarya</taxon>
        <taxon>Basidiomycota</taxon>
        <taxon>Agaricomycotina</taxon>
        <taxon>Agaricomycetes</taxon>
        <taxon>Agaricomycetidae</taxon>
        <taxon>Agaricales</taxon>
        <taxon>Marasmiineae</taxon>
        <taxon>Mycenaceae</taxon>
        <taxon>Mycena</taxon>
    </lineage>
</organism>
<name>A0A8H6TMF9_MYCCL</name>
<evidence type="ECO:0000259" key="2">
    <source>
        <dbReference type="Pfam" id="PF11790"/>
    </source>
</evidence>
<dbReference type="InterPro" id="IPR024655">
    <property type="entry name" value="Asl1_glyco_hydro_catalytic"/>
</dbReference>
<proteinExistence type="predicted"/>
<comment type="caution">
    <text evidence="3">The sequence shown here is derived from an EMBL/GenBank/DDBJ whole genome shotgun (WGS) entry which is preliminary data.</text>
</comment>
<dbReference type="Pfam" id="PF11790">
    <property type="entry name" value="Glyco_hydro_cc"/>
    <property type="match status" value="1"/>
</dbReference>
<dbReference type="InterPro" id="IPR053183">
    <property type="entry name" value="ASL1"/>
</dbReference>
<dbReference type="SUPFAM" id="SSF51445">
    <property type="entry name" value="(Trans)glycosidases"/>
    <property type="match status" value="1"/>
</dbReference>
<dbReference type="EMBL" id="JACAZE010000003">
    <property type="protein sequence ID" value="KAF7319387.1"/>
    <property type="molecule type" value="Genomic_DNA"/>
</dbReference>
<gene>
    <name evidence="3" type="ORF">HMN09_00276600</name>
</gene>
<feature type="domain" description="Asl1-like glycosyl hydrolase catalytic" evidence="2">
    <location>
        <begin position="43"/>
        <end position="256"/>
    </location>
</feature>
<dbReference type="PANTHER" id="PTHR34154:SF3">
    <property type="entry name" value="ALKALI-SENSITIVE LINKAGE PROTEIN 1"/>
    <property type="match status" value="1"/>
</dbReference>
<evidence type="ECO:0000313" key="4">
    <source>
        <dbReference type="Proteomes" id="UP000613580"/>
    </source>
</evidence>
<evidence type="ECO:0000313" key="3">
    <source>
        <dbReference type="EMBL" id="KAF7319387.1"/>
    </source>
</evidence>
<keyword evidence="4" id="KW-1185">Reference proteome</keyword>
<feature type="signal peptide" evidence="1">
    <location>
        <begin position="1"/>
        <end position="29"/>
    </location>
</feature>
<dbReference type="AlphaFoldDB" id="A0A8H6TMF9"/>
<dbReference type="InterPro" id="IPR017853">
    <property type="entry name" value="GH"/>
</dbReference>
<keyword evidence="1" id="KW-0732">Signal</keyword>
<reference evidence="3" key="1">
    <citation type="submission" date="2020-05" db="EMBL/GenBank/DDBJ databases">
        <title>Mycena genomes resolve the evolution of fungal bioluminescence.</title>
        <authorList>
            <person name="Tsai I.J."/>
        </authorList>
    </citation>
    <scope>NUCLEOTIDE SEQUENCE</scope>
    <source>
        <strain evidence="3">110903Hualien_Pintung</strain>
    </source>
</reference>
<dbReference type="Proteomes" id="UP000613580">
    <property type="component" value="Unassembled WGS sequence"/>
</dbReference>
<sequence>MKFICIQLAVVATQLVSVASLALAPRSDGKRGVALVSSGDVPILANSQCSWVYNWGETAPPGVPANIQFIPMQWGSGGIETFASTVLSAATPARTIFGFNEPDMAGQSNLAPPVAALLWQTYLQPLKNNGIALGAPAVSSSPSGLTWLSSFMQACVGCTFDFIPLHWYGEGADNFMAYCQQAHSDYPNMPIWVTEFADTSSNPADVQTFLNTVLPWLDSQPWIGGYSWFALARSVSPLQTNLLDGSGNVNALGASYL</sequence>
<protein>
    <submittedName>
        <fullName evidence="3">Glyco-hydro-cc domain-containing protein</fullName>
    </submittedName>
</protein>